<organism evidence="4">
    <name type="scientific">Lotharella globosa</name>
    <dbReference type="NCBI Taxonomy" id="91324"/>
    <lineage>
        <taxon>Eukaryota</taxon>
        <taxon>Sar</taxon>
        <taxon>Rhizaria</taxon>
        <taxon>Cercozoa</taxon>
        <taxon>Chlorarachniophyceae</taxon>
        <taxon>Lotharella</taxon>
    </lineage>
</organism>
<dbReference type="Gene3D" id="3.30.720.50">
    <property type="match status" value="1"/>
</dbReference>
<evidence type="ECO:0000313" key="4">
    <source>
        <dbReference type="EMBL" id="CAE0671199.1"/>
    </source>
</evidence>
<dbReference type="Gene3D" id="3.40.1580.10">
    <property type="entry name" value="SMI1/KNR4-like"/>
    <property type="match status" value="1"/>
</dbReference>
<dbReference type="Pfam" id="PF02037">
    <property type="entry name" value="SAP"/>
    <property type="match status" value="1"/>
</dbReference>
<dbReference type="PROSITE" id="PS50800">
    <property type="entry name" value="SAP"/>
    <property type="match status" value="1"/>
</dbReference>
<sequence length="304" mass="35108">MWAWKKNLSMKDNRKAAWEMYGEEESERMEHMYHRDGVMEFQLNDTYTIDFEQMIQYRSDDPDRHRPIKRYEKEADKKTKKNKKKTTKKKKAAPTPSVMFSDGFDLSQVFNPKDTYYRPKKRLKATAADVKRTETALGYVLPESYKKLLMEAQNGGAPTKRSVNGEYAEVESILGTENLEESTKNYLEGWGYPKIGIPCCDCPSAGHDIFMLDYRKSSSEPSVVHVDQEMDYRVKPIAKNFAAFIEMLQYDDSARAALALESPPLSRDEVYAMSLDQLKEALKTRGLSVNGTREVLRKRLQSTD</sequence>
<dbReference type="SUPFAM" id="SSF117839">
    <property type="entry name" value="WWE domain"/>
    <property type="match status" value="1"/>
</dbReference>
<feature type="region of interest" description="Disordered" evidence="1">
    <location>
        <begin position="58"/>
        <end position="95"/>
    </location>
</feature>
<evidence type="ECO:0000259" key="3">
    <source>
        <dbReference type="PROSITE" id="PS50918"/>
    </source>
</evidence>
<name>A0A7S3Z480_9EUKA</name>
<dbReference type="InterPro" id="IPR004170">
    <property type="entry name" value="WWE_dom"/>
</dbReference>
<dbReference type="AlphaFoldDB" id="A0A7S3Z480"/>
<evidence type="ECO:0000259" key="2">
    <source>
        <dbReference type="PROSITE" id="PS50800"/>
    </source>
</evidence>
<dbReference type="InterPro" id="IPR037883">
    <property type="entry name" value="Knr4/Smi1-like_sf"/>
</dbReference>
<dbReference type="InterPro" id="IPR018958">
    <property type="entry name" value="Knr4/Smi1-like_dom"/>
</dbReference>
<proteinExistence type="predicted"/>
<feature type="domain" description="SAP" evidence="2">
    <location>
        <begin position="270"/>
        <end position="304"/>
    </location>
</feature>
<protein>
    <recommendedName>
        <fullName evidence="5">SAP domain-containing protein</fullName>
    </recommendedName>
</protein>
<dbReference type="InterPro" id="IPR037197">
    <property type="entry name" value="WWE_dom_sf"/>
</dbReference>
<accession>A0A7S3Z480</accession>
<dbReference type="InterPro" id="IPR003034">
    <property type="entry name" value="SAP_dom"/>
</dbReference>
<feature type="compositionally biased region" description="Basic and acidic residues" evidence="1">
    <location>
        <begin position="58"/>
        <end position="77"/>
    </location>
</feature>
<dbReference type="SUPFAM" id="SSF68906">
    <property type="entry name" value="SAP domain"/>
    <property type="match status" value="1"/>
</dbReference>
<dbReference type="InterPro" id="IPR036361">
    <property type="entry name" value="SAP_dom_sf"/>
</dbReference>
<dbReference type="EMBL" id="HBIV01032011">
    <property type="protein sequence ID" value="CAE0671199.1"/>
    <property type="molecule type" value="Transcribed_RNA"/>
</dbReference>
<dbReference type="Pfam" id="PF09346">
    <property type="entry name" value="SMI1_KNR4"/>
    <property type="match status" value="1"/>
</dbReference>
<gene>
    <name evidence="4" type="ORF">LGLO00237_LOCUS22842</name>
</gene>
<dbReference type="Gene3D" id="1.10.720.30">
    <property type="entry name" value="SAP domain"/>
    <property type="match status" value="1"/>
</dbReference>
<evidence type="ECO:0008006" key="5">
    <source>
        <dbReference type="Google" id="ProtNLM"/>
    </source>
</evidence>
<dbReference type="SMART" id="SM00513">
    <property type="entry name" value="SAP"/>
    <property type="match status" value="1"/>
</dbReference>
<dbReference type="SMART" id="SM00860">
    <property type="entry name" value="SMI1_KNR4"/>
    <property type="match status" value="1"/>
</dbReference>
<dbReference type="PROSITE" id="PS50918">
    <property type="entry name" value="WWE"/>
    <property type="match status" value="1"/>
</dbReference>
<dbReference type="Pfam" id="PF02825">
    <property type="entry name" value="WWE"/>
    <property type="match status" value="1"/>
</dbReference>
<reference evidence="4" key="1">
    <citation type="submission" date="2021-01" db="EMBL/GenBank/DDBJ databases">
        <authorList>
            <person name="Corre E."/>
            <person name="Pelletier E."/>
            <person name="Niang G."/>
            <person name="Scheremetjew M."/>
            <person name="Finn R."/>
            <person name="Kale V."/>
            <person name="Holt S."/>
            <person name="Cochrane G."/>
            <person name="Meng A."/>
            <person name="Brown T."/>
            <person name="Cohen L."/>
        </authorList>
    </citation>
    <scope>NUCLEOTIDE SEQUENCE</scope>
    <source>
        <strain evidence="4">CCCM811</strain>
    </source>
</reference>
<evidence type="ECO:0000256" key="1">
    <source>
        <dbReference type="SAM" id="MobiDB-lite"/>
    </source>
</evidence>
<dbReference type="SUPFAM" id="SSF160631">
    <property type="entry name" value="SMI1/KNR4-like"/>
    <property type="match status" value="1"/>
</dbReference>
<feature type="domain" description="WWE" evidence="3">
    <location>
        <begin position="1"/>
        <end position="70"/>
    </location>
</feature>
<feature type="compositionally biased region" description="Basic residues" evidence="1">
    <location>
        <begin position="78"/>
        <end position="92"/>
    </location>
</feature>